<gene>
    <name evidence="1" type="ORF">HNP46_000358</name>
</gene>
<protein>
    <submittedName>
        <fullName evidence="1">Gamma-glutamyl phosphate reductase</fullName>
    </submittedName>
</protein>
<name>A0A7W7NZT0_PSENT</name>
<sequence length="75" mass="7974">MILESVSLHPTAIGKPLLVARVAGLPNPLYFPVMPEQHLRSGLAARKVHVPVGMVILPAEAQASLGDNRTSAKQL</sequence>
<organism evidence="1 2">
    <name type="scientific">Pseudomonas nitroreducens</name>
    <dbReference type="NCBI Taxonomy" id="46680"/>
    <lineage>
        <taxon>Bacteria</taxon>
        <taxon>Pseudomonadati</taxon>
        <taxon>Pseudomonadota</taxon>
        <taxon>Gammaproteobacteria</taxon>
        <taxon>Pseudomonadales</taxon>
        <taxon>Pseudomonadaceae</taxon>
        <taxon>Pseudomonas</taxon>
    </lineage>
</organism>
<comment type="caution">
    <text evidence="1">The sequence shown here is derived from an EMBL/GenBank/DDBJ whole genome shotgun (WGS) entry which is preliminary data.</text>
</comment>
<accession>A0A7W7NZT0</accession>
<dbReference type="AlphaFoldDB" id="A0A7W7NZT0"/>
<evidence type="ECO:0000313" key="1">
    <source>
        <dbReference type="EMBL" id="MBB4861547.1"/>
    </source>
</evidence>
<dbReference type="RefSeq" id="WP_184585805.1">
    <property type="nucleotide sequence ID" value="NZ_JACHLI010000001.1"/>
</dbReference>
<reference evidence="1 2" key="1">
    <citation type="submission" date="2020-08" db="EMBL/GenBank/DDBJ databases">
        <title>Functional genomics of gut bacteria from endangered species of beetles.</title>
        <authorList>
            <person name="Carlos-Shanley C."/>
        </authorList>
    </citation>
    <scope>NUCLEOTIDE SEQUENCE [LARGE SCALE GENOMIC DNA]</scope>
    <source>
        <strain evidence="1 2">S00179</strain>
    </source>
</reference>
<dbReference type="Proteomes" id="UP000566995">
    <property type="component" value="Unassembled WGS sequence"/>
</dbReference>
<proteinExistence type="predicted"/>
<evidence type="ECO:0000313" key="2">
    <source>
        <dbReference type="Proteomes" id="UP000566995"/>
    </source>
</evidence>
<dbReference type="EMBL" id="JACHLI010000001">
    <property type="protein sequence ID" value="MBB4861547.1"/>
    <property type="molecule type" value="Genomic_DNA"/>
</dbReference>